<organism evidence="4 5">
    <name type="scientific">Streptomyces endophyticus</name>
    <dbReference type="NCBI Taxonomy" id="714166"/>
    <lineage>
        <taxon>Bacteria</taxon>
        <taxon>Bacillati</taxon>
        <taxon>Actinomycetota</taxon>
        <taxon>Actinomycetes</taxon>
        <taxon>Kitasatosporales</taxon>
        <taxon>Streptomycetaceae</taxon>
        <taxon>Streptomyces</taxon>
    </lineage>
</organism>
<dbReference type="RefSeq" id="WP_326021399.1">
    <property type="nucleotide sequence ID" value="NZ_JAOZYC010000157.1"/>
</dbReference>
<gene>
    <name evidence="4" type="ORF">OKJ99_31720</name>
</gene>
<proteinExistence type="predicted"/>
<dbReference type="EMBL" id="JAOZYC010000157">
    <property type="protein sequence ID" value="MEB8342074.1"/>
    <property type="molecule type" value="Genomic_DNA"/>
</dbReference>
<protein>
    <submittedName>
        <fullName evidence="4">Class I SAM-dependent methyltransferase</fullName>
    </submittedName>
</protein>
<evidence type="ECO:0000313" key="4">
    <source>
        <dbReference type="EMBL" id="MEB8342074.1"/>
    </source>
</evidence>
<comment type="caution">
    <text evidence="4">The sequence shown here is derived from an EMBL/GenBank/DDBJ whole genome shotgun (WGS) entry which is preliminary data.</text>
</comment>
<dbReference type="InterPro" id="IPR029063">
    <property type="entry name" value="SAM-dependent_MTases_sf"/>
</dbReference>
<dbReference type="GO" id="GO:0008168">
    <property type="term" value="F:methyltransferase activity"/>
    <property type="evidence" value="ECO:0007669"/>
    <property type="project" value="UniProtKB-KW"/>
</dbReference>
<evidence type="ECO:0000313" key="5">
    <source>
        <dbReference type="Proteomes" id="UP001354931"/>
    </source>
</evidence>
<dbReference type="SUPFAM" id="SSF53335">
    <property type="entry name" value="S-adenosyl-L-methionine-dependent methyltransferases"/>
    <property type="match status" value="1"/>
</dbReference>
<evidence type="ECO:0000259" key="3">
    <source>
        <dbReference type="Pfam" id="PF13649"/>
    </source>
</evidence>
<dbReference type="Pfam" id="PF13649">
    <property type="entry name" value="Methyltransf_25"/>
    <property type="match status" value="1"/>
</dbReference>
<dbReference type="CDD" id="cd02440">
    <property type="entry name" value="AdoMet_MTases"/>
    <property type="match status" value="1"/>
</dbReference>
<evidence type="ECO:0000256" key="2">
    <source>
        <dbReference type="ARBA" id="ARBA00022679"/>
    </source>
</evidence>
<keyword evidence="1 4" id="KW-0489">Methyltransferase</keyword>
<dbReference type="PANTHER" id="PTHR43861">
    <property type="entry name" value="TRANS-ACONITATE 2-METHYLTRANSFERASE-RELATED"/>
    <property type="match status" value="1"/>
</dbReference>
<keyword evidence="5" id="KW-1185">Reference proteome</keyword>
<evidence type="ECO:0000256" key="1">
    <source>
        <dbReference type="ARBA" id="ARBA00022603"/>
    </source>
</evidence>
<dbReference type="InterPro" id="IPR041698">
    <property type="entry name" value="Methyltransf_25"/>
</dbReference>
<dbReference type="PANTHER" id="PTHR43861:SF1">
    <property type="entry name" value="TRANS-ACONITATE 2-METHYLTRANSFERASE"/>
    <property type="match status" value="1"/>
</dbReference>
<feature type="domain" description="Methyltransferase" evidence="3">
    <location>
        <begin position="45"/>
        <end position="142"/>
    </location>
</feature>
<keyword evidence="2" id="KW-0808">Transferase</keyword>
<dbReference type="Gene3D" id="3.40.50.150">
    <property type="entry name" value="Vaccinia Virus protein VP39"/>
    <property type="match status" value="1"/>
</dbReference>
<dbReference type="GO" id="GO:0032259">
    <property type="term" value="P:methylation"/>
    <property type="evidence" value="ECO:0007669"/>
    <property type="project" value="UniProtKB-KW"/>
</dbReference>
<dbReference type="Proteomes" id="UP001354931">
    <property type="component" value="Unassembled WGS sequence"/>
</dbReference>
<reference evidence="4 5" key="1">
    <citation type="submission" date="2022-10" db="EMBL/GenBank/DDBJ databases">
        <authorList>
            <person name="Xie J."/>
            <person name="Shen N."/>
        </authorList>
    </citation>
    <scope>NUCLEOTIDE SEQUENCE [LARGE SCALE GENOMIC DNA]</scope>
    <source>
        <strain evidence="4 5">YIM65594</strain>
    </source>
</reference>
<sequence>MSTSAEQQYDRIGEAFEGFKALHLARYVEVPSFLDFVGEVRGRSVVDLACGTGFYSRLFKRRGATDVCGIDVSGEMVDVARRIESADPLGVRYAVGDVATTDAHGGRGYDIATAVNLLNYSETLDAMTAMCRTIHAAVRPGGTLYALSQSPDYDFDGPSPRPYGFHCELEGSRVEVGPRVRVTAFVDPEPVSFVASLPRREVYAEALTRAGFTDVAWSPLAVSAEGRAAFPAGFWDDYEANPPFELLTARRP</sequence>
<name>A0ABU6FDN3_9ACTN</name>
<accession>A0ABU6FDN3</accession>